<protein>
    <submittedName>
        <fullName evidence="2">Spore germination protein GerPC</fullName>
    </submittedName>
</protein>
<dbReference type="Pfam" id="PF10737">
    <property type="entry name" value="GerPC"/>
    <property type="match status" value="1"/>
</dbReference>
<name>A0ABW5PDE1_9BACL</name>
<dbReference type="RefSeq" id="WP_377603111.1">
    <property type="nucleotide sequence ID" value="NZ_JBHUME010000007.1"/>
</dbReference>
<keyword evidence="1" id="KW-0175">Coiled coil</keyword>
<evidence type="ECO:0000313" key="3">
    <source>
        <dbReference type="Proteomes" id="UP001597541"/>
    </source>
</evidence>
<proteinExistence type="predicted"/>
<evidence type="ECO:0000256" key="1">
    <source>
        <dbReference type="SAM" id="Coils"/>
    </source>
</evidence>
<dbReference type="Proteomes" id="UP001597541">
    <property type="component" value="Unassembled WGS sequence"/>
</dbReference>
<reference evidence="3" key="1">
    <citation type="journal article" date="2019" name="Int. J. Syst. Evol. Microbiol.">
        <title>The Global Catalogue of Microorganisms (GCM) 10K type strain sequencing project: providing services to taxonomists for standard genome sequencing and annotation.</title>
        <authorList>
            <consortium name="The Broad Institute Genomics Platform"/>
            <consortium name="The Broad Institute Genome Sequencing Center for Infectious Disease"/>
            <person name="Wu L."/>
            <person name="Ma J."/>
        </authorList>
    </citation>
    <scope>NUCLEOTIDE SEQUENCE [LARGE SCALE GENOMIC DNA]</scope>
    <source>
        <strain evidence="3">KCTC 3950</strain>
    </source>
</reference>
<organism evidence="2 3">
    <name type="scientific">Paenibacillus gansuensis</name>
    <dbReference type="NCBI Taxonomy" id="306542"/>
    <lineage>
        <taxon>Bacteria</taxon>
        <taxon>Bacillati</taxon>
        <taxon>Bacillota</taxon>
        <taxon>Bacilli</taxon>
        <taxon>Bacillales</taxon>
        <taxon>Paenibacillaceae</taxon>
        <taxon>Paenibacillus</taxon>
    </lineage>
</organism>
<gene>
    <name evidence="2" type="primary">gerPC</name>
    <name evidence="2" type="ORF">ACFSUF_12010</name>
</gene>
<dbReference type="EMBL" id="JBHUME010000007">
    <property type="protein sequence ID" value="MFD2613149.1"/>
    <property type="molecule type" value="Genomic_DNA"/>
</dbReference>
<accession>A0ABW5PDE1</accession>
<feature type="coiled-coil region" evidence="1">
    <location>
        <begin position="16"/>
        <end position="43"/>
    </location>
</feature>
<keyword evidence="3" id="KW-1185">Reference proteome</keyword>
<evidence type="ECO:0000313" key="2">
    <source>
        <dbReference type="EMBL" id="MFD2613149.1"/>
    </source>
</evidence>
<comment type="caution">
    <text evidence="2">The sequence shown here is derived from an EMBL/GenBank/DDBJ whole genome shotgun (WGS) entry which is preliminary data.</text>
</comment>
<sequence length="188" mass="22009">MNEIPISYMKQLNAYLQWQTNQIQGLNSRLDSMQKEIDMLKTKKTMNVERIEYKFDQLKIERLEGTLHIGISPEPEQTLEDLIDSQQANPAPDQAGYLRSRIDDYLHGGFRQYMRNQEETRGKSLQNTHEAIIEDLQKQMDGRIQQYVTAARVENQNRLLTEAQLEELYQKLVQDIQTALDNHVSTLI</sequence>
<dbReference type="InterPro" id="IPR019673">
    <property type="entry name" value="Spore_germination_GerPC"/>
</dbReference>